<gene>
    <name evidence="10" type="ORF">ZHD862_LOCUS36402</name>
</gene>
<dbReference type="PANTHER" id="PTHR24243">
    <property type="entry name" value="G-PROTEIN COUPLED RECEPTOR"/>
    <property type="match status" value="1"/>
</dbReference>
<keyword evidence="2 8" id="KW-0812">Transmembrane</keyword>
<feature type="transmembrane region" description="Helical" evidence="8">
    <location>
        <begin position="191"/>
        <end position="214"/>
    </location>
</feature>
<feature type="transmembrane region" description="Helical" evidence="8">
    <location>
        <begin position="62"/>
        <end position="84"/>
    </location>
</feature>
<evidence type="ECO:0000313" key="11">
    <source>
        <dbReference type="Proteomes" id="UP000663864"/>
    </source>
</evidence>
<dbReference type="SUPFAM" id="SSF81321">
    <property type="entry name" value="Family A G protein-coupled receptor-like"/>
    <property type="match status" value="1"/>
</dbReference>
<dbReference type="PROSITE" id="PS50262">
    <property type="entry name" value="G_PROTEIN_RECEP_F1_2"/>
    <property type="match status" value="1"/>
</dbReference>
<dbReference type="GO" id="GO:0004930">
    <property type="term" value="F:G protein-coupled receptor activity"/>
    <property type="evidence" value="ECO:0007669"/>
    <property type="project" value="UniProtKB-KW"/>
</dbReference>
<keyword evidence="3 8" id="KW-1133">Transmembrane helix</keyword>
<feature type="transmembrane region" description="Helical" evidence="8">
    <location>
        <begin position="146"/>
        <end position="163"/>
    </location>
</feature>
<feature type="domain" description="G-protein coupled receptors family 1 profile" evidence="9">
    <location>
        <begin position="42"/>
        <end position="313"/>
    </location>
</feature>
<keyword evidence="4" id="KW-0297">G-protein coupled receptor</keyword>
<feature type="transmembrane region" description="Helical" evidence="8">
    <location>
        <begin position="104"/>
        <end position="126"/>
    </location>
</feature>
<evidence type="ECO:0000256" key="3">
    <source>
        <dbReference type="ARBA" id="ARBA00022989"/>
    </source>
</evidence>
<proteinExistence type="predicted"/>
<comment type="subcellular location">
    <subcellularLocation>
        <location evidence="1">Membrane</location>
        <topology evidence="1">Multi-pass membrane protein</topology>
    </subcellularLocation>
</comment>
<evidence type="ECO:0000256" key="4">
    <source>
        <dbReference type="ARBA" id="ARBA00023040"/>
    </source>
</evidence>
<dbReference type="PANTHER" id="PTHR24243:SF230">
    <property type="entry name" value="G-PROTEIN COUPLED RECEPTORS FAMILY 1 PROFILE DOMAIN-CONTAINING PROTEIN"/>
    <property type="match status" value="1"/>
</dbReference>
<evidence type="ECO:0000313" key="10">
    <source>
        <dbReference type="EMBL" id="CAF1477184.1"/>
    </source>
</evidence>
<sequence length="367" mass="41251">MNQLNSTMSSLSSVNLIAAIDNVTLQLVRYFSIFIFLFGSIGNILNVLALSQRVFRSNPCAVFFLFSSVINFIAILSGLLSRILSGWGADLTATNRFFCKLRGFVVNIARSVAIWYILFAMIDRWLLSCSKLQRRRMSSLKNAQRAMIISLIVATLVFSHVIYCHEPNLINAPQKCYGITITCRFVTDVSFLLLAIIFPLPLMLMFSLMTIYNIRQSKARVAHRDITTVTNTMTTNTKQQRRLTKQDYNLLVMLLVQVFILFILSLPLGFQKLYSAIVVDRTPSALNDAIENLVYNLAQLLHFLANGMPFYIYTLAGGKVFPGVSRAFVTGLGLNPRLGFVLFGQSVFIGGKITFTNRKFGYGLVVH</sequence>
<dbReference type="InterPro" id="IPR017452">
    <property type="entry name" value="GPCR_Rhodpsn_7TM"/>
</dbReference>
<evidence type="ECO:0000256" key="7">
    <source>
        <dbReference type="ARBA" id="ARBA00023224"/>
    </source>
</evidence>
<protein>
    <recommendedName>
        <fullName evidence="9">G-protein coupled receptors family 1 profile domain-containing protein</fullName>
    </recommendedName>
</protein>
<keyword evidence="7" id="KW-0807">Transducer</keyword>
<evidence type="ECO:0000259" key="9">
    <source>
        <dbReference type="PROSITE" id="PS50262"/>
    </source>
</evidence>
<keyword evidence="5 8" id="KW-0472">Membrane</keyword>
<organism evidence="10 11">
    <name type="scientific">Rotaria sordida</name>
    <dbReference type="NCBI Taxonomy" id="392033"/>
    <lineage>
        <taxon>Eukaryota</taxon>
        <taxon>Metazoa</taxon>
        <taxon>Spiralia</taxon>
        <taxon>Gnathifera</taxon>
        <taxon>Rotifera</taxon>
        <taxon>Eurotatoria</taxon>
        <taxon>Bdelloidea</taxon>
        <taxon>Philodinida</taxon>
        <taxon>Philodinidae</taxon>
        <taxon>Rotaria</taxon>
    </lineage>
</organism>
<comment type="caution">
    <text evidence="10">The sequence shown here is derived from an EMBL/GenBank/DDBJ whole genome shotgun (WGS) entry which is preliminary data.</text>
</comment>
<evidence type="ECO:0000256" key="8">
    <source>
        <dbReference type="SAM" id="Phobius"/>
    </source>
</evidence>
<dbReference type="AlphaFoldDB" id="A0A815RIC0"/>
<dbReference type="EMBL" id="CAJNOT010005879">
    <property type="protein sequence ID" value="CAF1477184.1"/>
    <property type="molecule type" value="Genomic_DNA"/>
</dbReference>
<name>A0A815RIC0_9BILA</name>
<dbReference type="GO" id="GO:0005886">
    <property type="term" value="C:plasma membrane"/>
    <property type="evidence" value="ECO:0007669"/>
    <property type="project" value="TreeGrafter"/>
</dbReference>
<evidence type="ECO:0000256" key="1">
    <source>
        <dbReference type="ARBA" id="ARBA00004141"/>
    </source>
</evidence>
<feature type="transmembrane region" description="Helical" evidence="8">
    <location>
        <begin position="248"/>
        <end position="270"/>
    </location>
</feature>
<accession>A0A815RIC0</accession>
<feature type="transmembrane region" description="Helical" evidence="8">
    <location>
        <begin position="30"/>
        <end position="50"/>
    </location>
</feature>
<evidence type="ECO:0000256" key="2">
    <source>
        <dbReference type="ARBA" id="ARBA00022692"/>
    </source>
</evidence>
<evidence type="ECO:0000256" key="6">
    <source>
        <dbReference type="ARBA" id="ARBA00023170"/>
    </source>
</evidence>
<reference evidence="10" key="1">
    <citation type="submission" date="2021-02" db="EMBL/GenBank/DDBJ databases">
        <authorList>
            <person name="Nowell W R."/>
        </authorList>
    </citation>
    <scope>NUCLEOTIDE SEQUENCE</scope>
</reference>
<evidence type="ECO:0000256" key="5">
    <source>
        <dbReference type="ARBA" id="ARBA00023136"/>
    </source>
</evidence>
<keyword evidence="6" id="KW-0675">Receptor</keyword>
<dbReference type="Proteomes" id="UP000663864">
    <property type="component" value="Unassembled WGS sequence"/>
</dbReference>
<dbReference type="Gene3D" id="1.20.1070.10">
    <property type="entry name" value="Rhodopsin 7-helix transmembrane proteins"/>
    <property type="match status" value="1"/>
</dbReference>